<feature type="region of interest" description="Disordered" evidence="1">
    <location>
        <begin position="597"/>
        <end position="627"/>
    </location>
</feature>
<name>A0AAN6GJ54_9BASI</name>
<dbReference type="Pfam" id="PF07992">
    <property type="entry name" value="Pyr_redox_2"/>
    <property type="match status" value="1"/>
</dbReference>
<dbReference type="PANTHER" id="PTHR43735">
    <property type="entry name" value="APOPTOSIS-INDUCING FACTOR 1"/>
    <property type="match status" value="1"/>
</dbReference>
<dbReference type="PANTHER" id="PTHR43735:SF2">
    <property type="entry name" value="FE-REGULATED PROTEIN 8"/>
    <property type="match status" value="1"/>
</dbReference>
<feature type="region of interest" description="Disordered" evidence="1">
    <location>
        <begin position="176"/>
        <end position="242"/>
    </location>
</feature>
<feature type="compositionally biased region" description="Low complexity" evidence="1">
    <location>
        <begin position="197"/>
        <end position="220"/>
    </location>
</feature>
<feature type="domain" description="FAD/NAD(P)-binding" evidence="2">
    <location>
        <begin position="449"/>
        <end position="584"/>
    </location>
</feature>
<keyword evidence="4" id="KW-1185">Reference proteome</keyword>
<feature type="region of interest" description="Disordered" evidence="1">
    <location>
        <begin position="274"/>
        <end position="309"/>
    </location>
</feature>
<gene>
    <name evidence="3" type="ORF">OC846_006269</name>
</gene>
<dbReference type="EMBL" id="JAPDMZ010000322">
    <property type="protein sequence ID" value="KAK0543834.1"/>
    <property type="molecule type" value="Genomic_DNA"/>
</dbReference>
<dbReference type="AlphaFoldDB" id="A0AAN6GJ54"/>
<dbReference type="GO" id="GO:0004174">
    <property type="term" value="F:electron-transferring-flavoprotein dehydrogenase activity"/>
    <property type="evidence" value="ECO:0007669"/>
    <property type="project" value="TreeGrafter"/>
</dbReference>
<feature type="compositionally biased region" description="Low complexity" evidence="1">
    <location>
        <begin position="825"/>
        <end position="850"/>
    </location>
</feature>
<dbReference type="GO" id="GO:0050660">
    <property type="term" value="F:flavin adenine dinucleotide binding"/>
    <property type="evidence" value="ECO:0007669"/>
    <property type="project" value="TreeGrafter"/>
</dbReference>
<evidence type="ECO:0000256" key="1">
    <source>
        <dbReference type="SAM" id="MobiDB-lite"/>
    </source>
</evidence>
<evidence type="ECO:0000313" key="3">
    <source>
        <dbReference type="EMBL" id="KAK0543834.1"/>
    </source>
</evidence>
<organism evidence="3 4">
    <name type="scientific">Tilletia horrida</name>
    <dbReference type="NCBI Taxonomy" id="155126"/>
    <lineage>
        <taxon>Eukaryota</taxon>
        <taxon>Fungi</taxon>
        <taxon>Dikarya</taxon>
        <taxon>Basidiomycota</taxon>
        <taxon>Ustilaginomycotina</taxon>
        <taxon>Exobasidiomycetes</taxon>
        <taxon>Tilletiales</taxon>
        <taxon>Tilletiaceae</taxon>
        <taxon>Tilletia</taxon>
    </lineage>
</organism>
<protein>
    <recommendedName>
        <fullName evidence="2">FAD/NAD(P)-binding domain-containing protein</fullName>
    </recommendedName>
</protein>
<evidence type="ECO:0000313" key="4">
    <source>
        <dbReference type="Proteomes" id="UP001176517"/>
    </source>
</evidence>
<dbReference type="Gene3D" id="3.50.50.100">
    <property type="match status" value="2"/>
</dbReference>
<feature type="region of interest" description="Disordered" evidence="1">
    <location>
        <begin position="815"/>
        <end position="852"/>
    </location>
</feature>
<feature type="region of interest" description="Disordered" evidence="1">
    <location>
        <begin position="523"/>
        <end position="544"/>
    </location>
</feature>
<proteinExistence type="predicted"/>
<feature type="compositionally biased region" description="Polar residues" evidence="1">
    <location>
        <begin position="274"/>
        <end position="297"/>
    </location>
</feature>
<feature type="compositionally biased region" description="Low complexity" evidence="1">
    <location>
        <begin position="611"/>
        <end position="626"/>
    </location>
</feature>
<dbReference type="InterPro" id="IPR023753">
    <property type="entry name" value="FAD/NAD-binding_dom"/>
</dbReference>
<reference evidence="3" key="1">
    <citation type="journal article" date="2023" name="PhytoFront">
        <title>Draft Genome Resources of Seven Strains of Tilletia horrida, Causal Agent of Kernel Smut of Rice.</title>
        <authorList>
            <person name="Khanal S."/>
            <person name="Antony Babu S."/>
            <person name="Zhou X.G."/>
        </authorList>
    </citation>
    <scope>NUCLEOTIDE SEQUENCE</scope>
    <source>
        <strain evidence="3">TX6</strain>
    </source>
</reference>
<accession>A0AAN6GJ54</accession>
<feature type="compositionally biased region" description="Polar residues" evidence="1">
    <location>
        <begin position="232"/>
        <end position="242"/>
    </location>
</feature>
<dbReference type="Proteomes" id="UP001176517">
    <property type="component" value="Unassembled WGS sequence"/>
</dbReference>
<feature type="region of interest" description="Disordered" evidence="1">
    <location>
        <begin position="321"/>
        <end position="350"/>
    </location>
</feature>
<feature type="region of interest" description="Disordered" evidence="1">
    <location>
        <begin position="881"/>
        <end position="916"/>
    </location>
</feature>
<dbReference type="SUPFAM" id="SSF51905">
    <property type="entry name" value="FAD/NAD(P)-binding domain"/>
    <property type="match status" value="2"/>
</dbReference>
<sequence length="954" mass="99937">MTSAAATATAAAAAATAASATAKTAVPAVALPLRLRRRPQQQQAPSSSALLASASTSASAAASTSSSSASTHQVADEDFASTKNVVVLGGSYGGMHAATVLASKLPPSHRVILVDRNSHFNHLYVFPRFSILPGHEHKAFIPYTSIFKNAPNRTLKAKARGTSQSDRQAYMHNDSANEPTFDLEMGSCAAPDRSTKKTAASSPTRSSASSSSSSSYSASPTEDDFTDEARSDSSYSSENITSVSGSSLLFDRNKSGPHSARSFGSTISSVYSAEGDSTLQPQKPDSSTDKLASQLKAQASIADGEQTQTSVTGATLEYGASQPLESNSTDSASQTPVAATPTPLHVKDELPPAKAVHEQDELGRQPMKVEVAEGDGAAADGMPAASANTDEHAAASSASGYDGAPPHMFIQGSVTDIKPDHVLVDVFPTDSSGNSYGLQAKSSLWNITSRSVRIPYTHLIYALGSHLPDPLRTEARTKSAGREWMKEIQERVEEAEDIVLVGGGALGVQFASDIASVHGTISTEPHPTCRDQAAQRDPQQKKKKRITLIHSRKQLLPNFDERIHEIALKRLTELGVNVVLGERLALTDGCPMGSTLAEDRVPFPRPAAKDGSAPASSQAASNGSSGTLVDVRQVSAAELSKAANRPGRKIVRTTGGKLFHADVLLLCTGQQPNSGLLAKLSPSSVDPRTRLVKVRRTLQVERLPGTEGWGGVLEVKAPCGDCDCFMDRKVESEPQPSGHVHTSQCECGAVPGADVEENADEEAEDRSRCIPNVYAIGDVADAFGALNAGYQAWAMADIAAENVLRDLGVGVGAEDGSVPSSGNDGASVTRSNSTSSSAGTITSASGAATSKKTMMRRFKPVAPMLKLSLGLGTMAWQGAPIPHHRSRTGAVTSSKDGGKVEAIASEASSSGATAGSEEDIVMRPEVMEKEDPYDLGVEGVWKFMANADTEDLYL</sequence>
<dbReference type="InterPro" id="IPR036188">
    <property type="entry name" value="FAD/NAD-bd_sf"/>
</dbReference>
<feature type="compositionally biased region" description="Low complexity" evidence="1">
    <location>
        <begin position="901"/>
        <end position="915"/>
    </location>
</feature>
<feature type="region of interest" description="Disordered" evidence="1">
    <location>
        <begin position="378"/>
        <end position="403"/>
    </location>
</feature>
<feature type="compositionally biased region" description="Polar residues" evidence="1">
    <location>
        <begin position="323"/>
        <end position="337"/>
    </location>
</feature>
<evidence type="ECO:0000259" key="2">
    <source>
        <dbReference type="Pfam" id="PF07992"/>
    </source>
</evidence>
<comment type="caution">
    <text evidence="3">The sequence shown here is derived from an EMBL/GenBank/DDBJ whole genome shotgun (WGS) entry which is preliminary data.</text>
</comment>
<dbReference type="GO" id="GO:0005737">
    <property type="term" value="C:cytoplasm"/>
    <property type="evidence" value="ECO:0007669"/>
    <property type="project" value="TreeGrafter"/>
</dbReference>
<feature type="compositionally biased region" description="Low complexity" evidence="1">
    <location>
        <begin position="378"/>
        <end position="387"/>
    </location>
</feature>